<evidence type="ECO:0000313" key="2">
    <source>
        <dbReference type="EMBL" id="CAF4743288.1"/>
    </source>
</evidence>
<evidence type="ECO:0000313" key="1">
    <source>
        <dbReference type="EMBL" id="CAF4537297.1"/>
    </source>
</evidence>
<dbReference type="AlphaFoldDB" id="A0A8S2Y9F9"/>
<comment type="caution">
    <text evidence="1">The sequence shown here is derived from an EMBL/GenBank/DDBJ whole genome shotgun (WGS) entry which is preliminary data.</text>
</comment>
<proteinExistence type="predicted"/>
<dbReference type="Proteomes" id="UP000681720">
    <property type="component" value="Unassembled WGS sequence"/>
</dbReference>
<sequence>LCQKNKHSLIPLHIALKNFDYQSIGYLMPEKEGDLSEQAQQSLLLLDSVGRHSLHYAAHSGLTSFIERYFKKMNKEIINQ</sequence>
<dbReference type="EMBL" id="CAJOBJ010136218">
    <property type="protein sequence ID" value="CAF4743288.1"/>
    <property type="molecule type" value="Genomic_DNA"/>
</dbReference>
<reference evidence="1" key="1">
    <citation type="submission" date="2021-02" db="EMBL/GenBank/DDBJ databases">
        <authorList>
            <person name="Nowell W R."/>
        </authorList>
    </citation>
    <scope>NUCLEOTIDE SEQUENCE</scope>
</reference>
<evidence type="ECO:0000313" key="3">
    <source>
        <dbReference type="Proteomes" id="UP000681720"/>
    </source>
</evidence>
<organism evidence="1 3">
    <name type="scientific">Rotaria magnacalcarata</name>
    <dbReference type="NCBI Taxonomy" id="392030"/>
    <lineage>
        <taxon>Eukaryota</taxon>
        <taxon>Metazoa</taxon>
        <taxon>Spiralia</taxon>
        <taxon>Gnathifera</taxon>
        <taxon>Rotifera</taxon>
        <taxon>Eurotatoria</taxon>
        <taxon>Bdelloidea</taxon>
        <taxon>Philodinida</taxon>
        <taxon>Philodinidae</taxon>
        <taxon>Rotaria</taxon>
    </lineage>
</organism>
<feature type="non-terminal residue" evidence="1">
    <location>
        <position position="1"/>
    </location>
</feature>
<evidence type="ECO:0008006" key="4">
    <source>
        <dbReference type="Google" id="ProtNLM"/>
    </source>
</evidence>
<dbReference type="EMBL" id="CAJOBJ010089828">
    <property type="protein sequence ID" value="CAF4537297.1"/>
    <property type="molecule type" value="Genomic_DNA"/>
</dbReference>
<feature type="non-terminal residue" evidence="1">
    <location>
        <position position="80"/>
    </location>
</feature>
<gene>
    <name evidence="1" type="ORF">GIL414_LOCUS36269</name>
    <name evidence="2" type="ORF">GIL414_LOCUS44827</name>
</gene>
<name>A0A8S2Y9F9_9BILA</name>
<accession>A0A8S2Y9F9</accession>
<protein>
    <recommendedName>
        <fullName evidence="4">Ankyrin repeat domain-containing protein</fullName>
    </recommendedName>
</protein>